<name>A0A0S8FRK8_UNCW3</name>
<proteinExistence type="predicted"/>
<evidence type="ECO:0000313" key="1">
    <source>
        <dbReference type="EMBL" id="KPK62929.1"/>
    </source>
</evidence>
<reference evidence="1 2" key="1">
    <citation type="journal article" date="2015" name="Microbiome">
        <title>Genomic resolution of linkages in carbon, nitrogen, and sulfur cycling among widespread estuary sediment bacteria.</title>
        <authorList>
            <person name="Baker B.J."/>
            <person name="Lazar C.S."/>
            <person name="Teske A.P."/>
            <person name="Dick G.J."/>
        </authorList>
    </citation>
    <scope>NUCLEOTIDE SEQUENCE [LARGE SCALE GENOMIC DNA]</scope>
    <source>
        <strain evidence="1">SM23_42</strain>
    </source>
</reference>
<dbReference type="AlphaFoldDB" id="A0A0S8FRK8"/>
<evidence type="ECO:0008006" key="3">
    <source>
        <dbReference type="Google" id="ProtNLM"/>
    </source>
</evidence>
<dbReference type="Pfam" id="PF13646">
    <property type="entry name" value="HEAT_2"/>
    <property type="match status" value="1"/>
</dbReference>
<accession>A0A0S8FRK8</accession>
<organism evidence="1 2">
    <name type="scientific">candidate division WOR_3 bacterium SM23_42</name>
    <dbReference type="NCBI Taxonomy" id="1703779"/>
    <lineage>
        <taxon>Bacteria</taxon>
        <taxon>Bacteria division WOR-3</taxon>
    </lineage>
</organism>
<dbReference type="STRING" id="1703779.AMJ83_09235"/>
<evidence type="ECO:0000313" key="2">
    <source>
        <dbReference type="Proteomes" id="UP000051373"/>
    </source>
</evidence>
<comment type="caution">
    <text evidence="1">The sequence shown here is derived from an EMBL/GenBank/DDBJ whole genome shotgun (WGS) entry which is preliminary data.</text>
</comment>
<dbReference type="Proteomes" id="UP000051373">
    <property type="component" value="Unassembled WGS sequence"/>
</dbReference>
<dbReference type="EMBL" id="LJUJ01000022">
    <property type="protein sequence ID" value="KPK62929.1"/>
    <property type="molecule type" value="Genomic_DNA"/>
</dbReference>
<sequence>MVVILLFIVDINIDLEVLYDKATTRLVSFQIVKDSAVEEFVSLGKHPSTADTVLAFLVSKFDTKSSVERHTLKNILQEIGTPAIKWITSKMDYRGSDAEARSLKQSLWVLGEIGSEQIIEPVAHFSSDRAWTVRSGAFTALGKSKSYRILPYVIEGLDDTVALVRKSAYYALGEIATEYELHYLLHGLEDDFYGVRYAALSGIKRVGFGEAWLAEELSGNDIKDYFMIYALTDLDIEYGIDGYVQSVSPATRKAVYDVLTEPLLIEALERENHPLLKQYLKKKIEEHSDKE</sequence>
<dbReference type="InterPro" id="IPR011989">
    <property type="entry name" value="ARM-like"/>
</dbReference>
<gene>
    <name evidence="1" type="ORF">AMJ83_09235</name>
</gene>
<dbReference type="SUPFAM" id="SSF48371">
    <property type="entry name" value="ARM repeat"/>
    <property type="match status" value="1"/>
</dbReference>
<dbReference type="InterPro" id="IPR016024">
    <property type="entry name" value="ARM-type_fold"/>
</dbReference>
<dbReference type="Gene3D" id="1.25.10.10">
    <property type="entry name" value="Leucine-rich Repeat Variant"/>
    <property type="match status" value="1"/>
</dbReference>
<protein>
    <recommendedName>
        <fullName evidence="3">HEAT repeat domain-containing protein</fullName>
    </recommendedName>
</protein>